<dbReference type="RefSeq" id="WP_097191445.1">
    <property type="nucleotide sequence ID" value="NZ_OBKZ01000008.1"/>
</dbReference>
<keyword evidence="2" id="KW-0677">Repeat</keyword>
<reference evidence="4 5" key="1">
    <citation type="submission" date="2017-08" db="EMBL/GenBank/DDBJ databases">
        <authorList>
            <person name="Chaillou S."/>
        </authorList>
    </citation>
    <scope>NUCLEOTIDE SEQUENCE [LARGE SCALE GENOMIC DNA]</scope>
    <source>
        <strain evidence="4 5">MFPA15A1205</strain>
    </source>
</reference>
<evidence type="ECO:0000259" key="3">
    <source>
        <dbReference type="Pfam" id="PF20178"/>
    </source>
</evidence>
<evidence type="ECO:0000256" key="2">
    <source>
        <dbReference type="ARBA" id="ARBA00022737"/>
    </source>
</evidence>
<name>A0AAX2H464_9PSED</name>
<comment type="caution">
    <text evidence="4">The sequence shown here is derived from an EMBL/GenBank/DDBJ whole genome shotgun (WGS) entry which is preliminary data.</text>
</comment>
<dbReference type="PANTHER" id="PTHR48051">
    <property type="match status" value="1"/>
</dbReference>
<dbReference type="Gene3D" id="3.80.10.10">
    <property type="entry name" value="Ribonuclease Inhibitor"/>
    <property type="match status" value="1"/>
</dbReference>
<dbReference type="GO" id="GO:0005737">
    <property type="term" value="C:cytoplasm"/>
    <property type="evidence" value="ECO:0007669"/>
    <property type="project" value="TreeGrafter"/>
</dbReference>
<dbReference type="Pfam" id="PF20178">
    <property type="entry name" value="ToxA_N"/>
    <property type="match status" value="1"/>
</dbReference>
<evidence type="ECO:0000256" key="1">
    <source>
        <dbReference type="ARBA" id="ARBA00022614"/>
    </source>
</evidence>
<evidence type="ECO:0000313" key="5">
    <source>
        <dbReference type="Proteomes" id="UP000219564"/>
    </source>
</evidence>
<accession>A0AAX2H464</accession>
<dbReference type="SUPFAM" id="SSF52058">
    <property type="entry name" value="L domain-like"/>
    <property type="match status" value="1"/>
</dbReference>
<keyword evidence="1" id="KW-0433">Leucine-rich repeat</keyword>
<dbReference type="InterPro" id="IPR003591">
    <property type="entry name" value="Leu-rich_rpt_typical-subtyp"/>
</dbReference>
<proteinExistence type="predicted"/>
<dbReference type="InterPro" id="IPR046673">
    <property type="entry name" value="ToxA_N"/>
</dbReference>
<organism evidence="4 5">
    <name type="scientific">Pseudomonas lundensis</name>
    <dbReference type="NCBI Taxonomy" id="86185"/>
    <lineage>
        <taxon>Bacteria</taxon>
        <taxon>Pseudomonadati</taxon>
        <taxon>Pseudomonadota</taxon>
        <taxon>Gammaproteobacteria</taxon>
        <taxon>Pseudomonadales</taxon>
        <taxon>Pseudomonadaceae</taxon>
        <taxon>Pseudomonas</taxon>
    </lineage>
</organism>
<dbReference type="PANTHER" id="PTHR48051:SF1">
    <property type="entry name" value="RAS SUPPRESSOR PROTEIN 1"/>
    <property type="match status" value="1"/>
</dbReference>
<dbReference type="EMBL" id="OBKZ01000008">
    <property type="protein sequence ID" value="SOB50224.1"/>
    <property type="molecule type" value="Genomic_DNA"/>
</dbReference>
<dbReference type="InterPro" id="IPR032675">
    <property type="entry name" value="LRR_dom_sf"/>
</dbReference>
<feature type="domain" description="Dermonecrotic toxin N-terminal" evidence="3">
    <location>
        <begin position="85"/>
        <end position="350"/>
    </location>
</feature>
<dbReference type="Proteomes" id="UP000219564">
    <property type="component" value="Unassembled WGS sequence"/>
</dbReference>
<protein>
    <recommendedName>
        <fullName evidence="3">Dermonecrotic toxin N-terminal domain-containing protein</fullName>
    </recommendedName>
</protein>
<dbReference type="SMART" id="SM00369">
    <property type="entry name" value="LRR_TYP"/>
    <property type="match status" value="3"/>
</dbReference>
<sequence>MPDTTPAIPDAPARARPSLLHQAHLSQSLPDWLMQAPEQARHTLRQVKPAPRHWPPELPYAQQASLNQSHINHWASHHALRQSFDTLQNIEAFATPLLREALQRQYHVDPALDLKRTFINLYIPLTTPIFGLNTGAVKNWRVSLLDAALHNFETFEAEPDAHTTDSGFITQPSADGQFQVLQALTAQVPIAGFISLCRQLDLGRQYKMHLDDALGVTDRSQARALKTAVRAYIKTALTACTHHALAHQHISRNLHESLNDLGQVRGWTSGGPAPLYPHSMTLLGTALSGVLVFSAYPAATPDNAEIVAYVPDDPQHPLKRYASFADFVAQLAQQLRDPAYQQYFSRFIDQQHLGAFFGAVQRALFHITVDPADIPEGQGRPEDYPQVVRTTPIEHPVLTYTLVHVFQEFDEHLFYEKRRKLLADAPLIAVSTDAEDQKTRHERHERLKQIGEWALNGLEMVGAIFVPGLGELMLLQMAWQVLDDAYEGIKDWSEGKTLEAWDHVFNVISSLTQAGALVIGGKIASEALSPFIARLKPVTLPTGETRLWEPDLTPYEHPDPVPAHGSSNVLGLQLHDDAQYLTLEDKTYRVEQEARSPRYRIKHPDRLRAYSPRLRHNGMGAWSAETEQPLYWEDARLFKRLNPSAANLPDIQAARLLALTNTTPSALRRLHADALPAPALLADSLQRFNIDNDLQRFIDDMESHDPAAQLRADAQTQLQILTSRDVWTFSKGVRVISESGEVMADYPPRSGAPQRIDISHTRVRQGKLLNDVLQALDAPDAKTLLGLDPAFGDPLPNPPLQLRRLRQRIAHEARRQRFEVFTSRYSTPQWPVSDEVKWLQTTYPELPTSAAQELIWNAHGDEILQLLNQRTLPERLESLAQQYVHETRINRAYEGLFLDSAASPHTPWLILRTVESLPGWSKKLRLEIREDHFEGPLLDSLGDAQAPLRKVLIKSAQGYSARDALNQELHGPDDLYGALLHALPDAERRQLGFPHVGQGNDLKNAVRQHPLLPRNRVSAHVAPPRTALNLDPQSLPRLKAEGYPLLGADAPGQTPDLIDRRVYELYPSLNIRERARIIRTLPVDRAQANQALTELGQALQTLRDDLEAWTVDAPAVNPRTGDMLPPNARRANVQDRHAFSRELERCWRRQTAFDNYHADPDRDGYELTFTRPIADSMPPINADFSHVTYLSLRGAGPVTGVNEFLERFPRLRVLHLQGFELDALPESIFSMENLTDLHLESSEITLTPDSVHRLAGMERLEYIDLDDNPLNITPDFSNMPNLNTLHMSNAELTAFPDSILGLTHLEVVDLSENLIVELPATLFEAPTSVTQALDLEGNPLSEESLERVRTYFAQTGIDMNVEFELDNANEPEPVEE</sequence>
<dbReference type="InterPro" id="IPR050216">
    <property type="entry name" value="LRR_domain-containing"/>
</dbReference>
<evidence type="ECO:0000313" key="4">
    <source>
        <dbReference type="EMBL" id="SOB50224.1"/>
    </source>
</evidence>
<gene>
    <name evidence="4" type="ORF">PLUA15_160267</name>
</gene>